<dbReference type="RefSeq" id="WP_188696757.1">
    <property type="nucleotide sequence ID" value="NZ_BMIR01000019.1"/>
</dbReference>
<reference evidence="2" key="2">
    <citation type="submission" date="2020-09" db="EMBL/GenBank/DDBJ databases">
        <authorList>
            <person name="Sun Q."/>
            <person name="Zhou Y."/>
        </authorList>
    </citation>
    <scope>NUCLEOTIDE SEQUENCE</scope>
    <source>
        <strain evidence="2">CGMCC 1.15371</strain>
    </source>
</reference>
<evidence type="ECO:0000259" key="1">
    <source>
        <dbReference type="PROSITE" id="PS51707"/>
    </source>
</evidence>
<protein>
    <submittedName>
        <fullName evidence="2">CYTH domain-containing protein</fullName>
    </submittedName>
</protein>
<dbReference type="InterPro" id="IPR023577">
    <property type="entry name" value="CYTH_domain"/>
</dbReference>
<proteinExistence type="predicted"/>
<reference evidence="2" key="1">
    <citation type="journal article" date="2014" name="Int. J. Syst. Evol. Microbiol.">
        <title>Complete genome sequence of Corynebacterium casei LMG S-19264T (=DSM 44701T), isolated from a smear-ripened cheese.</title>
        <authorList>
            <consortium name="US DOE Joint Genome Institute (JGI-PGF)"/>
            <person name="Walter F."/>
            <person name="Albersmeier A."/>
            <person name="Kalinowski J."/>
            <person name="Ruckert C."/>
        </authorList>
    </citation>
    <scope>NUCLEOTIDE SEQUENCE</scope>
    <source>
        <strain evidence="2">CGMCC 1.15371</strain>
    </source>
</reference>
<dbReference type="PROSITE" id="PS51707">
    <property type="entry name" value="CYTH"/>
    <property type="match status" value="1"/>
</dbReference>
<dbReference type="InterPro" id="IPR009195">
    <property type="entry name" value="Uncharacterised_YjbK"/>
</dbReference>
<dbReference type="SMART" id="SM01118">
    <property type="entry name" value="CYTH"/>
    <property type="match status" value="1"/>
</dbReference>
<sequence length="195" mass="22671">MNQEIEIEYKQLLTQNEFKALLNVFHLTDQDFIRQDNDYFDTPDFNLKAARSALRIRHRREQSMLTLKQETEGGMLETHQLLTQEELIRLKQDGRLPEGDVAAVLKPLDINPHAFQFLGTLTTYRAERGYKAGLLVFDHSVYLGIEDFELEYEVKDPKHGNEAFLQLLHSNHIALTPTKNKIARFFDRKTQLGGL</sequence>
<dbReference type="Proteomes" id="UP000628775">
    <property type="component" value="Unassembled WGS sequence"/>
</dbReference>
<dbReference type="InterPro" id="IPR033469">
    <property type="entry name" value="CYTH-like_dom_sf"/>
</dbReference>
<dbReference type="Gene3D" id="2.40.320.10">
    <property type="entry name" value="Hypothetical Protein Pfu-838710-001"/>
    <property type="match status" value="1"/>
</dbReference>
<dbReference type="EMBL" id="BMIR01000019">
    <property type="protein sequence ID" value="GGE51300.1"/>
    <property type="molecule type" value="Genomic_DNA"/>
</dbReference>
<dbReference type="CDD" id="cd07762">
    <property type="entry name" value="CYTH-like_Pase_1"/>
    <property type="match status" value="1"/>
</dbReference>
<dbReference type="PIRSF" id="PIRSF012526">
    <property type="entry name" value="CYTH_UCP012526"/>
    <property type="match status" value="1"/>
</dbReference>
<accession>A0A8J2YLM2</accession>
<feature type="domain" description="CYTH" evidence="1">
    <location>
        <begin position="4"/>
        <end position="192"/>
    </location>
</feature>
<dbReference type="SUPFAM" id="SSF55154">
    <property type="entry name" value="CYTH-like phosphatases"/>
    <property type="match status" value="1"/>
</dbReference>
<evidence type="ECO:0000313" key="3">
    <source>
        <dbReference type="Proteomes" id="UP000628775"/>
    </source>
</evidence>
<comment type="caution">
    <text evidence="2">The sequence shown here is derived from an EMBL/GenBank/DDBJ whole genome shotgun (WGS) entry which is preliminary data.</text>
</comment>
<name>A0A8J2YLM2_9BACL</name>
<keyword evidence="3" id="KW-1185">Reference proteome</keyword>
<dbReference type="AlphaFoldDB" id="A0A8J2YLM2"/>
<gene>
    <name evidence="2" type="ORF">GCM10011391_32610</name>
</gene>
<dbReference type="Pfam" id="PF01928">
    <property type="entry name" value="CYTH"/>
    <property type="match status" value="1"/>
</dbReference>
<evidence type="ECO:0000313" key="2">
    <source>
        <dbReference type="EMBL" id="GGE51300.1"/>
    </source>
</evidence>
<organism evidence="2 3">
    <name type="scientific">Pullulanibacillus camelliae</name>
    <dbReference type="NCBI Taxonomy" id="1707096"/>
    <lineage>
        <taxon>Bacteria</taxon>
        <taxon>Bacillati</taxon>
        <taxon>Bacillota</taxon>
        <taxon>Bacilli</taxon>
        <taxon>Bacillales</taxon>
        <taxon>Sporolactobacillaceae</taxon>
        <taxon>Pullulanibacillus</taxon>
    </lineage>
</organism>